<evidence type="ECO:0000256" key="17">
    <source>
        <dbReference type="ARBA" id="ARBA00023008"/>
    </source>
</evidence>
<feature type="transmembrane region" description="Helical" evidence="23">
    <location>
        <begin position="202"/>
        <end position="224"/>
    </location>
</feature>
<comment type="subcellular location">
    <subcellularLocation>
        <location evidence="1">Cell membrane</location>
        <topology evidence="1">Multi-pass membrane protein</topology>
    </subcellularLocation>
</comment>
<sequence length="843" mass="89446">MPTPRKKTSLALFIGGMTCAACVRHVEGALQTVPGVSMVTVNLATSRAAVEYDPSQATLADLKKAVEDMGYSASLDVDELSITGMSCAACVKNIERVVATMPGVSSVVVNLAAGTARVEYAPTVTPLPDIITAIGDIGYGAAEKIEGQAALDREQGARAEEIKKQKRSLIIAGTLGLIVMLGMFQPYWILADFVPAWMNNKVFLFFLTTPIVFGPGRQFFVNSWNGLKRGLTDMNLLYATGIGAAYLIAVINTFFPDTGFGGHDATFYEAAALLTVFIILGRYLEAVTRGRTSESIRHLMKLQPKLARVIREGIESEITAEAVLVGDIVAVRPGEVIAVDGVVTEGYSAVDQAMVTGESIPVEKKSGDEILGGTLNKTGAFRFRATRVGRETALGQIIRLVEEAQTTKAPIQKLADRVAGQFIAGVHAIALIVFVFWFFIGFEAWFTPDTRLILTPYVLTGLGVFGFALLTSVTVLIISCPCALGLATPSAVMAGSGKGAEYGVLFKGADAMEATARLDAVVFDKTGTLTKGEPSVTDVIGLENERNDILRLAAIAEKHSEHPLGEAIVRAYREKFGEPDDAESFEAVPGHGIIASIEDKFILLGNRRLMATNGVNIEALESEAARLESEGKTAMFAAADGKLLGIVAVADTLKATAARAVAELKKMGLKVFMITGDNTRTAAAVGRQAGIEDVLAEVLPQDKASEVKKLQSQGLKTAMVGDGINDAPALAQADVGIAIGSGTDVAKETGNVILVRNDPLDAVAAVQVGRKTLGLIKQNLFWAFGYNTLAIPIGMGVLYPFTHQMVSPELAALLMATSSLSVTLNTLRMRSFVPAVRREKAAA</sequence>
<feature type="transmembrane region" description="Helical" evidence="23">
    <location>
        <begin position="462"/>
        <end position="487"/>
    </location>
</feature>
<feature type="transmembrane region" description="Helical" evidence="23">
    <location>
        <begin position="780"/>
        <end position="798"/>
    </location>
</feature>
<dbReference type="FunFam" id="3.30.70.100:FF:000005">
    <property type="entry name" value="Copper-exporting P-type ATPase A"/>
    <property type="match status" value="2"/>
</dbReference>
<dbReference type="Gene3D" id="2.70.150.10">
    <property type="entry name" value="Calcium-transporting ATPase, cytoplasmic transduction domain A"/>
    <property type="match status" value="1"/>
</dbReference>
<dbReference type="GO" id="GO:0005886">
    <property type="term" value="C:plasma membrane"/>
    <property type="evidence" value="ECO:0007669"/>
    <property type="project" value="UniProtKB-SubCell"/>
</dbReference>
<keyword evidence="13 23" id="KW-0067">ATP-binding</keyword>
<evidence type="ECO:0000256" key="2">
    <source>
        <dbReference type="ARBA" id="ARBA00006024"/>
    </source>
</evidence>
<evidence type="ECO:0000256" key="16">
    <source>
        <dbReference type="ARBA" id="ARBA00022989"/>
    </source>
</evidence>
<evidence type="ECO:0000256" key="9">
    <source>
        <dbReference type="ARBA" id="ARBA00022723"/>
    </source>
</evidence>
<dbReference type="Pfam" id="PF00702">
    <property type="entry name" value="Hydrolase"/>
    <property type="match status" value="1"/>
</dbReference>
<dbReference type="CDD" id="cd00371">
    <property type="entry name" value="HMA"/>
    <property type="match status" value="2"/>
</dbReference>
<dbReference type="Gene3D" id="3.30.70.100">
    <property type="match status" value="2"/>
</dbReference>
<feature type="transmembrane region" description="Helical" evidence="23">
    <location>
        <begin position="236"/>
        <end position="255"/>
    </location>
</feature>
<dbReference type="EC" id="7.2.2.8" evidence="3"/>
<dbReference type="Gene3D" id="3.40.50.1000">
    <property type="entry name" value="HAD superfamily/HAD-like"/>
    <property type="match status" value="1"/>
</dbReference>
<keyword evidence="11 23" id="KW-0547">Nucleotide-binding</keyword>
<feature type="transmembrane region" description="Helical" evidence="23">
    <location>
        <begin position="267"/>
        <end position="284"/>
    </location>
</feature>
<evidence type="ECO:0000256" key="15">
    <source>
        <dbReference type="ARBA" id="ARBA00022967"/>
    </source>
</evidence>
<dbReference type="PANTHER" id="PTHR43520">
    <property type="entry name" value="ATP7, ISOFORM B"/>
    <property type="match status" value="1"/>
</dbReference>
<dbReference type="AlphaFoldDB" id="A0AAU8GAH7"/>
<dbReference type="InterPro" id="IPR036412">
    <property type="entry name" value="HAD-like_sf"/>
</dbReference>
<evidence type="ECO:0000256" key="4">
    <source>
        <dbReference type="ARBA" id="ARBA00015102"/>
    </source>
</evidence>
<keyword evidence="17" id="KW-0186">Copper</keyword>
<dbReference type="EMBL" id="CP159307">
    <property type="protein sequence ID" value="XCH33333.1"/>
    <property type="molecule type" value="Genomic_DNA"/>
</dbReference>
<comment type="similarity">
    <text evidence="2 23">Belongs to the cation transport ATPase (P-type) (TC 3.A.3) family. Type IB subfamily.</text>
</comment>
<evidence type="ECO:0000313" key="25">
    <source>
        <dbReference type="EMBL" id="XCH33333.1"/>
    </source>
</evidence>
<keyword evidence="6 23" id="KW-1003">Cell membrane</keyword>
<dbReference type="SFLD" id="SFLDF00027">
    <property type="entry name" value="p-type_atpase"/>
    <property type="match status" value="1"/>
</dbReference>
<evidence type="ECO:0000256" key="11">
    <source>
        <dbReference type="ARBA" id="ARBA00022741"/>
    </source>
</evidence>
<feature type="domain" description="HMA" evidence="24">
    <location>
        <begin position="76"/>
        <end position="142"/>
    </location>
</feature>
<feature type="transmembrane region" description="Helical" evidence="23">
    <location>
        <begin position="168"/>
        <end position="190"/>
    </location>
</feature>
<evidence type="ECO:0000256" key="6">
    <source>
        <dbReference type="ARBA" id="ARBA00022475"/>
    </source>
</evidence>
<evidence type="ECO:0000256" key="1">
    <source>
        <dbReference type="ARBA" id="ARBA00004651"/>
    </source>
</evidence>
<evidence type="ECO:0000256" key="5">
    <source>
        <dbReference type="ARBA" id="ARBA00022448"/>
    </source>
</evidence>
<dbReference type="InterPro" id="IPR017969">
    <property type="entry name" value="Heavy-metal-associated_CS"/>
</dbReference>
<comment type="catalytic activity">
    <reaction evidence="22">
        <text>Cu(+)(in) + ATP + H2O = Cu(+)(out) + ADP + phosphate + H(+)</text>
        <dbReference type="Rhea" id="RHEA:25792"/>
        <dbReference type="ChEBI" id="CHEBI:15377"/>
        <dbReference type="ChEBI" id="CHEBI:15378"/>
        <dbReference type="ChEBI" id="CHEBI:30616"/>
        <dbReference type="ChEBI" id="CHEBI:43474"/>
        <dbReference type="ChEBI" id="CHEBI:49552"/>
        <dbReference type="ChEBI" id="CHEBI:456216"/>
        <dbReference type="EC" id="7.2.2.8"/>
    </reaction>
</comment>
<dbReference type="PROSITE" id="PS50846">
    <property type="entry name" value="HMA_2"/>
    <property type="match status" value="2"/>
</dbReference>
<dbReference type="GO" id="GO:0043682">
    <property type="term" value="F:P-type divalent copper transporter activity"/>
    <property type="evidence" value="ECO:0007669"/>
    <property type="project" value="TreeGrafter"/>
</dbReference>
<dbReference type="PROSITE" id="PS01047">
    <property type="entry name" value="HMA_1"/>
    <property type="match status" value="2"/>
</dbReference>
<keyword evidence="18" id="KW-0406">Ion transport</keyword>
<evidence type="ECO:0000256" key="19">
    <source>
        <dbReference type="ARBA" id="ARBA00023136"/>
    </source>
</evidence>
<evidence type="ECO:0000256" key="18">
    <source>
        <dbReference type="ARBA" id="ARBA00023065"/>
    </source>
</evidence>
<dbReference type="SUPFAM" id="SSF56784">
    <property type="entry name" value="HAD-like"/>
    <property type="match status" value="1"/>
</dbReference>
<keyword evidence="12" id="KW-0187">Copper transport</keyword>
<dbReference type="InterPro" id="IPR006122">
    <property type="entry name" value="HMA_Cu_ion-bd"/>
</dbReference>
<protein>
    <recommendedName>
        <fullName evidence="4">Copper-exporting P-type ATPase</fullName>
        <ecNumber evidence="3">7.2.2.8</ecNumber>
    </recommendedName>
    <alternativeName>
        <fullName evidence="20">Copper-exporting P-type ATPase A</fullName>
    </alternativeName>
    <alternativeName>
        <fullName evidence="21">Cu(+)-exporting ATPase</fullName>
    </alternativeName>
</protein>
<dbReference type="Pfam" id="PF00403">
    <property type="entry name" value="HMA"/>
    <property type="match status" value="2"/>
</dbReference>
<dbReference type="CDD" id="cd02094">
    <property type="entry name" value="P-type_ATPase_Cu-like"/>
    <property type="match status" value="1"/>
</dbReference>
<dbReference type="RefSeq" id="WP_353714574.1">
    <property type="nucleotide sequence ID" value="NZ_CP159307.1"/>
</dbReference>
<keyword evidence="19 23" id="KW-0472">Membrane</keyword>
<evidence type="ECO:0000259" key="24">
    <source>
        <dbReference type="PROSITE" id="PS50846"/>
    </source>
</evidence>
<dbReference type="NCBIfam" id="TIGR00003">
    <property type="entry name" value="copper ion binding protein"/>
    <property type="match status" value="2"/>
</dbReference>
<dbReference type="NCBIfam" id="TIGR01525">
    <property type="entry name" value="ATPase-IB_hvy"/>
    <property type="match status" value="1"/>
</dbReference>
<keyword evidence="16 23" id="KW-1133">Transmembrane helix</keyword>
<dbReference type="InterPro" id="IPR001757">
    <property type="entry name" value="P_typ_ATPase"/>
</dbReference>
<evidence type="ECO:0000256" key="3">
    <source>
        <dbReference type="ARBA" id="ARBA00012517"/>
    </source>
</evidence>
<organism evidence="25">
    <name type="scientific">Dehalogenimonas sp. 4OHTPN</name>
    <dbReference type="NCBI Taxonomy" id="3166643"/>
    <lineage>
        <taxon>Bacteria</taxon>
        <taxon>Bacillati</taxon>
        <taxon>Chloroflexota</taxon>
        <taxon>Dehalococcoidia</taxon>
        <taxon>Dehalococcoidales</taxon>
        <taxon>Dehalococcoidaceae</taxon>
        <taxon>Dehalogenimonas</taxon>
    </lineage>
</organism>
<dbReference type="InterPro" id="IPR006121">
    <property type="entry name" value="HMA_dom"/>
</dbReference>
<gene>
    <name evidence="25" type="ORF">ABV300_00205</name>
</gene>
<evidence type="ECO:0000256" key="21">
    <source>
        <dbReference type="ARBA" id="ARBA00033239"/>
    </source>
</evidence>
<evidence type="ECO:0000256" key="22">
    <source>
        <dbReference type="ARBA" id="ARBA00049289"/>
    </source>
</evidence>
<reference evidence="25" key="1">
    <citation type="submission" date="2024-06" db="EMBL/GenBank/DDBJ databases">
        <title>A Novel Isolate, Dehalogenimonas sp. Strain 4OHTPN, Dechlorinates Aromatic 4 Hydroxy chlorothalonil by a Novel Reductive Dehalogenase.</title>
        <authorList>
            <person name="Liu G."/>
        </authorList>
    </citation>
    <scope>NUCLEOTIDE SEQUENCE</scope>
    <source>
        <strain evidence="25">4OHTPN</strain>
    </source>
</reference>
<dbReference type="PANTHER" id="PTHR43520:SF8">
    <property type="entry name" value="P-TYPE CU(+) TRANSPORTER"/>
    <property type="match status" value="1"/>
</dbReference>
<dbReference type="InterPro" id="IPR059000">
    <property type="entry name" value="ATPase_P-type_domA"/>
</dbReference>
<dbReference type="FunFam" id="3.40.50.1000:FF:000144">
    <property type="entry name" value="copper-transporting ATPase 1 isoform X2"/>
    <property type="match status" value="1"/>
</dbReference>
<keyword evidence="7" id="KW-0597">Phosphoprotein</keyword>
<evidence type="ECO:0000256" key="20">
    <source>
        <dbReference type="ARBA" id="ARBA00029719"/>
    </source>
</evidence>
<dbReference type="InterPro" id="IPR008250">
    <property type="entry name" value="ATPase_P-typ_transduc_dom_A_sf"/>
</dbReference>
<dbReference type="PROSITE" id="PS00154">
    <property type="entry name" value="ATPASE_E1_E2"/>
    <property type="match status" value="1"/>
</dbReference>
<dbReference type="InterPro" id="IPR023214">
    <property type="entry name" value="HAD_sf"/>
</dbReference>
<dbReference type="GO" id="GO:0140581">
    <property type="term" value="F:P-type monovalent copper transporter activity"/>
    <property type="evidence" value="ECO:0007669"/>
    <property type="project" value="UniProtKB-EC"/>
</dbReference>
<proteinExistence type="inferred from homology"/>
<feature type="transmembrane region" description="Helical" evidence="23">
    <location>
        <begin position="810"/>
        <end position="827"/>
    </location>
</feature>
<dbReference type="FunFam" id="2.70.150.10:FF:000002">
    <property type="entry name" value="Copper-transporting ATPase 1, putative"/>
    <property type="match status" value="1"/>
</dbReference>
<dbReference type="SUPFAM" id="SSF81665">
    <property type="entry name" value="Calcium ATPase, transmembrane domain M"/>
    <property type="match status" value="1"/>
</dbReference>
<dbReference type="InterPro" id="IPR018303">
    <property type="entry name" value="ATPase_P-typ_P_site"/>
</dbReference>
<dbReference type="InterPro" id="IPR023298">
    <property type="entry name" value="ATPase_P-typ_TM_dom_sf"/>
</dbReference>
<feature type="domain" description="HMA" evidence="24">
    <location>
        <begin position="8"/>
        <end position="74"/>
    </location>
</feature>
<dbReference type="Pfam" id="PF00122">
    <property type="entry name" value="E1-E2_ATPase"/>
    <property type="match status" value="1"/>
</dbReference>
<keyword evidence="10" id="KW-0677">Repeat</keyword>
<evidence type="ECO:0000256" key="12">
    <source>
        <dbReference type="ARBA" id="ARBA00022796"/>
    </source>
</evidence>
<keyword evidence="8 23" id="KW-0812">Transmembrane</keyword>
<feature type="transmembrane region" description="Helical" evidence="23">
    <location>
        <begin position="422"/>
        <end position="442"/>
    </location>
</feature>
<dbReference type="InterPro" id="IPR027256">
    <property type="entry name" value="P-typ_ATPase_IB"/>
</dbReference>
<evidence type="ECO:0000256" key="10">
    <source>
        <dbReference type="ARBA" id="ARBA00022737"/>
    </source>
</evidence>
<dbReference type="PRINTS" id="PR00119">
    <property type="entry name" value="CATATPASE"/>
</dbReference>
<dbReference type="SUPFAM" id="SSF81653">
    <property type="entry name" value="Calcium ATPase, transduction domain A"/>
    <property type="match status" value="1"/>
</dbReference>
<dbReference type="GO" id="GO:0005507">
    <property type="term" value="F:copper ion binding"/>
    <property type="evidence" value="ECO:0007669"/>
    <property type="project" value="InterPro"/>
</dbReference>
<dbReference type="SFLD" id="SFLDS00003">
    <property type="entry name" value="Haloacid_Dehalogenase"/>
    <property type="match status" value="1"/>
</dbReference>
<evidence type="ECO:0000256" key="23">
    <source>
        <dbReference type="RuleBase" id="RU362081"/>
    </source>
</evidence>
<keyword evidence="14" id="KW-0460">Magnesium</keyword>
<dbReference type="InterPro" id="IPR044492">
    <property type="entry name" value="P_typ_ATPase_HD_dom"/>
</dbReference>
<keyword evidence="5" id="KW-0813">Transport</keyword>
<dbReference type="SUPFAM" id="SSF55008">
    <property type="entry name" value="HMA, heavy metal-associated domain"/>
    <property type="match status" value="2"/>
</dbReference>
<keyword evidence="15" id="KW-1278">Translocase</keyword>
<dbReference type="SFLD" id="SFLDG00002">
    <property type="entry name" value="C1.7:_P-type_atpase_like"/>
    <property type="match status" value="1"/>
</dbReference>
<evidence type="ECO:0000256" key="8">
    <source>
        <dbReference type="ARBA" id="ARBA00022692"/>
    </source>
</evidence>
<name>A0AAU8GAH7_9CHLR</name>
<dbReference type="InterPro" id="IPR036163">
    <property type="entry name" value="HMA_dom_sf"/>
</dbReference>
<dbReference type="GO" id="GO:0016887">
    <property type="term" value="F:ATP hydrolysis activity"/>
    <property type="evidence" value="ECO:0007669"/>
    <property type="project" value="InterPro"/>
</dbReference>
<evidence type="ECO:0000256" key="13">
    <source>
        <dbReference type="ARBA" id="ARBA00022840"/>
    </source>
</evidence>
<dbReference type="PRINTS" id="PR00942">
    <property type="entry name" value="CUATPASEI"/>
</dbReference>
<dbReference type="InterPro" id="IPR023299">
    <property type="entry name" value="ATPase_P-typ_cyto_dom_N"/>
</dbReference>
<evidence type="ECO:0000256" key="7">
    <source>
        <dbReference type="ARBA" id="ARBA00022553"/>
    </source>
</evidence>
<accession>A0AAU8GAH7</accession>
<keyword evidence="9 23" id="KW-0479">Metal-binding</keyword>
<dbReference type="GO" id="GO:0055070">
    <property type="term" value="P:copper ion homeostasis"/>
    <property type="evidence" value="ECO:0007669"/>
    <property type="project" value="TreeGrafter"/>
</dbReference>
<dbReference type="GO" id="GO:0005524">
    <property type="term" value="F:ATP binding"/>
    <property type="evidence" value="ECO:0007669"/>
    <property type="project" value="UniProtKB-UniRule"/>
</dbReference>
<dbReference type="NCBIfam" id="TIGR01494">
    <property type="entry name" value="ATPase_P-type"/>
    <property type="match status" value="2"/>
</dbReference>
<evidence type="ECO:0000256" key="14">
    <source>
        <dbReference type="ARBA" id="ARBA00022842"/>
    </source>
</evidence>
<dbReference type="Gene3D" id="3.40.1110.10">
    <property type="entry name" value="Calcium-transporting ATPase, cytoplasmic domain N"/>
    <property type="match status" value="1"/>
</dbReference>